<sequence>MSNQSSSSSNENKIDIEEISEFRRELRKEKDMLKDSQSQSFELIRGLEMHVKTLSESRIEDKRRILELERELKNCIQEIDYLQDQVNTRNTEVYNLQLKLADIENMGEEIVVLREQVKRSDFEKLVFINELEKKDGELNGSLRCIQKLEESISSIGLEYQCELESLKLDLMALEQNSFEANKTQEVTQENARMSELIKNLELQIHEAEKVIECLHTENKYFMERIESPIIKVFYKKVKELMVELETSEINEEVLYRKVKESLHDWQNGAVLYSNELAEDRRSCSNALAPALPKMVGPGELNADLKEQLDRMSSQIHDYELLVSQLKEELKREKIKAKDNTDDLAQEMAELRYHMTELLEEEHKRRACVEQVALQRIAELEAQLGREEAPSQEKKLIKQ</sequence>
<feature type="coiled-coil region" evidence="1">
    <location>
        <begin position="19"/>
        <end position="85"/>
    </location>
</feature>
<proteinExistence type="predicted"/>
<dbReference type="AlphaFoldDB" id="A0AAV3QE77"/>
<name>A0AAV3QE77_LITER</name>
<evidence type="ECO:0000313" key="3">
    <source>
        <dbReference type="Proteomes" id="UP001454036"/>
    </source>
</evidence>
<evidence type="ECO:0000313" key="2">
    <source>
        <dbReference type="EMBL" id="GAA0162409.1"/>
    </source>
</evidence>
<dbReference type="PANTHER" id="PTHR36390:SF1">
    <property type="entry name" value="MYOSIN HEAVY CHAIN-LIKE PROTEIN"/>
    <property type="match status" value="1"/>
</dbReference>
<gene>
    <name evidence="2" type="ORF">LIER_39409</name>
</gene>
<keyword evidence="3" id="KW-1185">Reference proteome</keyword>
<feature type="coiled-coil region" evidence="1">
    <location>
        <begin position="156"/>
        <end position="217"/>
    </location>
</feature>
<keyword evidence="1" id="KW-0175">Coiled coil</keyword>
<accession>A0AAV3QE77</accession>
<protein>
    <submittedName>
        <fullName evidence="2">Actin or actin-binding cytoskeletal protein</fullName>
    </submittedName>
</protein>
<comment type="caution">
    <text evidence="2">The sequence shown here is derived from an EMBL/GenBank/DDBJ whole genome shotgun (WGS) entry which is preliminary data.</text>
</comment>
<feature type="coiled-coil region" evidence="1">
    <location>
        <begin position="301"/>
        <end position="346"/>
    </location>
</feature>
<dbReference type="PANTHER" id="PTHR36390">
    <property type="entry name" value="MYOSIN HEAVY CHAIN-LIKE PROTEIN"/>
    <property type="match status" value="1"/>
</dbReference>
<dbReference type="EMBL" id="BAABME010021106">
    <property type="protein sequence ID" value="GAA0162409.1"/>
    <property type="molecule type" value="Genomic_DNA"/>
</dbReference>
<reference evidence="2 3" key="1">
    <citation type="submission" date="2024-01" db="EMBL/GenBank/DDBJ databases">
        <title>The complete chloroplast genome sequence of Lithospermum erythrorhizon: insights into the phylogenetic relationship among Boraginaceae species and the maternal lineages of purple gromwells.</title>
        <authorList>
            <person name="Okada T."/>
            <person name="Watanabe K."/>
        </authorList>
    </citation>
    <scope>NUCLEOTIDE SEQUENCE [LARGE SCALE GENOMIC DNA]</scope>
</reference>
<organism evidence="2 3">
    <name type="scientific">Lithospermum erythrorhizon</name>
    <name type="common">Purple gromwell</name>
    <name type="synonym">Lithospermum officinale var. erythrorhizon</name>
    <dbReference type="NCBI Taxonomy" id="34254"/>
    <lineage>
        <taxon>Eukaryota</taxon>
        <taxon>Viridiplantae</taxon>
        <taxon>Streptophyta</taxon>
        <taxon>Embryophyta</taxon>
        <taxon>Tracheophyta</taxon>
        <taxon>Spermatophyta</taxon>
        <taxon>Magnoliopsida</taxon>
        <taxon>eudicotyledons</taxon>
        <taxon>Gunneridae</taxon>
        <taxon>Pentapetalae</taxon>
        <taxon>asterids</taxon>
        <taxon>lamiids</taxon>
        <taxon>Boraginales</taxon>
        <taxon>Boraginaceae</taxon>
        <taxon>Boraginoideae</taxon>
        <taxon>Lithospermeae</taxon>
        <taxon>Lithospermum</taxon>
    </lineage>
</organism>
<evidence type="ECO:0000256" key="1">
    <source>
        <dbReference type="SAM" id="Coils"/>
    </source>
</evidence>
<dbReference type="Proteomes" id="UP001454036">
    <property type="component" value="Unassembled WGS sequence"/>
</dbReference>